<name>A0A016XEA1_9BURK</name>
<dbReference type="RefSeq" id="WP_035604818.1">
    <property type="nucleotide sequence ID" value="NZ_JEMG01000001.1"/>
</dbReference>
<dbReference type="EMBL" id="JEMG01000001">
    <property type="protein sequence ID" value="EYC50235.1"/>
    <property type="molecule type" value="Genomic_DNA"/>
</dbReference>
<dbReference type="InterPro" id="IPR009057">
    <property type="entry name" value="Homeodomain-like_sf"/>
</dbReference>
<dbReference type="Pfam" id="PF12833">
    <property type="entry name" value="HTH_18"/>
    <property type="match status" value="1"/>
</dbReference>
<accession>A0A016XEA1</accession>
<evidence type="ECO:0000256" key="3">
    <source>
        <dbReference type="ARBA" id="ARBA00023163"/>
    </source>
</evidence>
<keyword evidence="1" id="KW-0805">Transcription regulation</keyword>
<comment type="caution">
    <text evidence="5">The sequence shown here is derived from an EMBL/GenBank/DDBJ whole genome shotgun (WGS) entry which is preliminary data.</text>
</comment>
<dbReference type="PROSITE" id="PS00041">
    <property type="entry name" value="HTH_ARAC_FAMILY_1"/>
    <property type="match status" value="1"/>
</dbReference>
<keyword evidence="2" id="KW-0238">DNA-binding</keyword>
<dbReference type="InterPro" id="IPR032783">
    <property type="entry name" value="AraC_lig"/>
</dbReference>
<dbReference type="GO" id="GO:0003700">
    <property type="term" value="F:DNA-binding transcription factor activity"/>
    <property type="evidence" value="ECO:0007669"/>
    <property type="project" value="InterPro"/>
</dbReference>
<protein>
    <submittedName>
        <fullName evidence="5">Cupin</fullName>
    </submittedName>
</protein>
<dbReference type="Gene3D" id="1.10.10.60">
    <property type="entry name" value="Homeodomain-like"/>
    <property type="match status" value="2"/>
</dbReference>
<dbReference type="InterPro" id="IPR018062">
    <property type="entry name" value="HTH_AraC-typ_CS"/>
</dbReference>
<dbReference type="Proteomes" id="UP000023268">
    <property type="component" value="Unassembled WGS sequence"/>
</dbReference>
<reference evidence="5 6" key="1">
    <citation type="submission" date="2014-02" db="EMBL/GenBank/DDBJ databases">
        <title>Draft Genome of Hylemonella gracilis isolated from the Niagara River.</title>
        <authorList>
            <person name="Pawlowski D.R."/>
            <person name="Koudelka G.B."/>
        </authorList>
    </citation>
    <scope>NUCLEOTIDE SEQUENCE [LARGE SCALE GENOMIC DNA]</scope>
    <source>
        <strain evidence="5 6">Niagara R</strain>
    </source>
</reference>
<dbReference type="PANTHER" id="PTHR46796">
    <property type="entry name" value="HTH-TYPE TRANSCRIPTIONAL ACTIVATOR RHAS-RELATED"/>
    <property type="match status" value="1"/>
</dbReference>
<feature type="domain" description="HTH araC/xylS-type" evidence="4">
    <location>
        <begin position="218"/>
        <end position="315"/>
    </location>
</feature>
<dbReference type="AlphaFoldDB" id="A0A016XEA1"/>
<proteinExistence type="predicted"/>
<evidence type="ECO:0000259" key="4">
    <source>
        <dbReference type="PROSITE" id="PS01124"/>
    </source>
</evidence>
<evidence type="ECO:0000313" key="6">
    <source>
        <dbReference type="Proteomes" id="UP000023268"/>
    </source>
</evidence>
<dbReference type="InterPro" id="IPR050204">
    <property type="entry name" value="AraC_XylS_family_regulators"/>
</dbReference>
<sequence>MTPDTLDRFCDPLGEALHQLRMSGVFYCQSALTAPWGAHLPAMPGCLLIHLVTRGRCWLSTDSGEAGGRWLQAGDFALVPHGLGHSIQSEPQTATPDLFELPRELVSERFEILRSGGSGEPTQMVCAAVQLDHPVAPQLLSALPPVICIEAAGLTPDDWLPSLLRLMADEARQMRAGGEAVITRLADILVIQAIRHWVQHDATAQSGWLGALKDKRIGRAMAMIHRDPSRDWSVASLAQASSMSRSAFAQRFTALVGVPAMEYITSWRMNLAQAWLSQGLSMAEVAARTGYQSDVAFARAFKRVQGATPGSLRLHARHAEAGNSA</sequence>
<gene>
    <name evidence="5" type="ORF">AZ34_03525</name>
</gene>
<dbReference type="eggNOG" id="COG2207">
    <property type="taxonomic scope" value="Bacteria"/>
</dbReference>
<dbReference type="PANTHER" id="PTHR46796:SF7">
    <property type="entry name" value="ARAC FAMILY TRANSCRIPTIONAL REGULATOR"/>
    <property type="match status" value="1"/>
</dbReference>
<dbReference type="InterPro" id="IPR018060">
    <property type="entry name" value="HTH_AraC"/>
</dbReference>
<dbReference type="PROSITE" id="PS01124">
    <property type="entry name" value="HTH_ARAC_FAMILY_2"/>
    <property type="match status" value="1"/>
</dbReference>
<dbReference type="GO" id="GO:0043565">
    <property type="term" value="F:sequence-specific DNA binding"/>
    <property type="evidence" value="ECO:0007669"/>
    <property type="project" value="InterPro"/>
</dbReference>
<evidence type="ECO:0000256" key="1">
    <source>
        <dbReference type="ARBA" id="ARBA00023015"/>
    </source>
</evidence>
<dbReference type="SUPFAM" id="SSF46689">
    <property type="entry name" value="Homeodomain-like"/>
    <property type="match status" value="2"/>
</dbReference>
<dbReference type="SMART" id="SM00342">
    <property type="entry name" value="HTH_ARAC"/>
    <property type="match status" value="1"/>
</dbReference>
<organism evidence="5 6">
    <name type="scientific">Hylemonella gracilis str. Niagara R</name>
    <dbReference type="NCBI Taxonomy" id="1458275"/>
    <lineage>
        <taxon>Bacteria</taxon>
        <taxon>Pseudomonadati</taxon>
        <taxon>Pseudomonadota</taxon>
        <taxon>Betaproteobacteria</taxon>
        <taxon>Burkholderiales</taxon>
        <taxon>Comamonadaceae</taxon>
        <taxon>Hylemonella</taxon>
    </lineage>
</organism>
<dbReference type="STRING" id="1458275.AZ34_03525"/>
<keyword evidence="3" id="KW-0804">Transcription</keyword>
<evidence type="ECO:0000313" key="5">
    <source>
        <dbReference type="EMBL" id="EYC50235.1"/>
    </source>
</evidence>
<evidence type="ECO:0000256" key="2">
    <source>
        <dbReference type="ARBA" id="ARBA00023125"/>
    </source>
</evidence>
<dbReference type="OrthoDB" id="9789899at2"/>
<dbReference type="Pfam" id="PF12852">
    <property type="entry name" value="Cupin_6"/>
    <property type="match status" value="1"/>
</dbReference>